<evidence type="ECO:0000313" key="16">
    <source>
        <dbReference type="EMBL" id="KAL3383407.1"/>
    </source>
</evidence>
<organism evidence="16 17">
    <name type="scientific">Trichogramma kaykai</name>
    <dbReference type="NCBI Taxonomy" id="54128"/>
    <lineage>
        <taxon>Eukaryota</taxon>
        <taxon>Metazoa</taxon>
        <taxon>Ecdysozoa</taxon>
        <taxon>Arthropoda</taxon>
        <taxon>Hexapoda</taxon>
        <taxon>Insecta</taxon>
        <taxon>Pterygota</taxon>
        <taxon>Neoptera</taxon>
        <taxon>Endopterygota</taxon>
        <taxon>Hymenoptera</taxon>
        <taxon>Apocrita</taxon>
        <taxon>Proctotrupomorpha</taxon>
        <taxon>Chalcidoidea</taxon>
        <taxon>Trichogrammatidae</taxon>
        <taxon>Trichogramma</taxon>
    </lineage>
</organism>
<comment type="similarity">
    <text evidence="8">Belongs to the UBE3C family.</text>
</comment>
<comment type="pathway">
    <text evidence="2">Protein modification; protein ubiquitination.</text>
</comment>
<dbReference type="CDD" id="cd23767">
    <property type="entry name" value="IQCD"/>
    <property type="match status" value="1"/>
</dbReference>
<evidence type="ECO:0000256" key="8">
    <source>
        <dbReference type="ARBA" id="ARBA00061050"/>
    </source>
</evidence>
<dbReference type="Pfam" id="PF00632">
    <property type="entry name" value="HECT"/>
    <property type="match status" value="1"/>
</dbReference>
<dbReference type="Proteomes" id="UP001627154">
    <property type="component" value="Unassembled WGS sequence"/>
</dbReference>
<evidence type="ECO:0000256" key="3">
    <source>
        <dbReference type="ARBA" id="ARBA00012485"/>
    </source>
</evidence>
<evidence type="ECO:0000313" key="17">
    <source>
        <dbReference type="Proteomes" id="UP001627154"/>
    </source>
</evidence>
<feature type="region of interest" description="Disordered" evidence="14">
    <location>
        <begin position="339"/>
        <end position="372"/>
    </location>
</feature>
<feature type="domain" description="HECT" evidence="15">
    <location>
        <begin position="727"/>
        <end position="1064"/>
    </location>
</feature>
<dbReference type="AlphaFoldDB" id="A0ABD2VRC7"/>
<sequence length="1064" mass="122063">MFSFEGDYRRKPQQNLAGASRRDEKATLLKHAQLERIKREQQRKKHNSTVKIQAFVRSFIVRQRIKKDQRCEFDQLQQAISSQPINSDKLVPLVKKLIFFYEYKYDGNRLIWLLQNIIKLQKEIKTGTNSASKWFWKIRWLLKICMMYSLQTVQDNSAQSIAVPLRILEIFTTPDANEKIMECESDNYLKDIFAYLVKNQYFQQVKQLIDAKVPSNIDPSPVPPTPMAKWFLEMIQRPLCIVNRLNDANDFCFLVLHEFYASILAPKVTETISNFVIPALKEFKELPYHKLISCINAAEVHTSISSFYAILHLEPPSFSPGKSKSILMDYLQVLATLSGTINPPPKDQKPNSKDKDDSGSDSDSEIPDTSETEAIRSCIEMLNEEHRVQSIIVAVEQSDDPTFMQPLCQLCHNLLITNKNAIHKYKLLYMLAFKPNFLRQLWSNLLTISQTSLFGGSTPYLHIISRGIALSAEDTKKVLPLLAVFCSLFSLLIATLHDNEFFIEPNGVDSLMSNNSDKSQQAMPFTTYDLAILSSHLKGVCLGLVELAFPDARFSVRDDYKNAVLGPSTTMSANSQNTHLWAHLFKVTVSLIRQLHTRDLRRQFCPDGHWIASNIMIPLHKPEDFNLRRRRLRNIVPFQTLRAFTREEIEDGPPLSTKEVRTLTLLREIPFVVPFNDRVIVFQSLINRDKCEQQGELSHFMQGPSIHISVRRNYLYEDAFDKLSPENESEMRLKMRVQLVNAVGLEEAGVDGGGLFREFLSELLKTSFDPNRGFFRLTKDNMLYPNPTVHMLVDNFPKHYYFIGRILGKALYENLLVELPFAEFFLSKIVGRQSDVDVHHLASLDPIMYRNLLYLKSYKGDVTDLGLDFTILSDELGERRVDELKPGGANITVTNHNRIEYIHLMADYKLNKQIRAQCNAFKQGIGNVVPLDWLQMFNNKELQVLISGAQIPVDVKDLKQHTNYTGGYAPDHPTIIIFWKVVEEFDDQQKSQLLKFVTSCSRPPLLGFKELDPPFCIQHAGSIDRLPTSSTCMNLLKLPEFPDEKLLKEKLLYAIQSGAGFELS</sequence>
<dbReference type="FunFam" id="3.30.2410.10:FF:000011">
    <property type="entry name" value="Putative Ubiquitin-protein ligase E3C"/>
    <property type="match status" value="1"/>
</dbReference>
<proteinExistence type="inferred from homology"/>
<gene>
    <name evidence="16" type="ORF">TKK_020678</name>
</gene>
<comment type="caution">
    <text evidence="16">The sequence shown here is derived from an EMBL/GenBank/DDBJ whole genome shotgun (WGS) entry which is preliminary data.</text>
</comment>
<dbReference type="GO" id="GO:0061630">
    <property type="term" value="F:ubiquitin protein ligase activity"/>
    <property type="evidence" value="ECO:0007669"/>
    <property type="project" value="UniProtKB-EC"/>
</dbReference>
<dbReference type="SUPFAM" id="SSF56204">
    <property type="entry name" value="Hect, E3 ligase catalytic domain"/>
    <property type="match status" value="1"/>
</dbReference>
<dbReference type="PANTHER" id="PTHR45700:SF2">
    <property type="entry name" value="UBIQUITIN-PROTEIN LIGASE E3C"/>
    <property type="match status" value="1"/>
</dbReference>
<evidence type="ECO:0000256" key="6">
    <source>
        <dbReference type="ARBA" id="ARBA00022786"/>
    </source>
</evidence>
<evidence type="ECO:0000256" key="1">
    <source>
        <dbReference type="ARBA" id="ARBA00000885"/>
    </source>
</evidence>
<dbReference type="GO" id="GO:0009966">
    <property type="term" value="P:regulation of signal transduction"/>
    <property type="evidence" value="ECO:0007669"/>
    <property type="project" value="UniProtKB-ARBA"/>
</dbReference>
<dbReference type="InterPro" id="IPR035983">
    <property type="entry name" value="Hect_E3_ubiquitin_ligase"/>
</dbReference>
<dbReference type="FunFam" id="3.30.2160.10:FF:000002">
    <property type="entry name" value="Putative Ubiquitin-protein ligase E3C"/>
    <property type="match status" value="1"/>
</dbReference>
<evidence type="ECO:0000256" key="13">
    <source>
        <dbReference type="PROSITE-ProRule" id="PRU00104"/>
    </source>
</evidence>
<dbReference type="Gene3D" id="3.30.2160.10">
    <property type="entry name" value="Hect, E3 ligase catalytic domain"/>
    <property type="match status" value="1"/>
</dbReference>
<feature type="compositionally biased region" description="Basic and acidic residues" evidence="14">
    <location>
        <begin position="1"/>
        <end position="10"/>
    </location>
</feature>
<comment type="catalytic activity">
    <reaction evidence="1">
        <text>S-ubiquitinyl-[E2 ubiquitin-conjugating enzyme]-L-cysteine + [acceptor protein]-L-lysine = [E2 ubiquitin-conjugating enzyme]-L-cysteine + N(6)-ubiquitinyl-[acceptor protein]-L-lysine.</text>
        <dbReference type="EC" id="2.3.2.26"/>
    </reaction>
</comment>
<evidence type="ECO:0000256" key="14">
    <source>
        <dbReference type="SAM" id="MobiDB-lite"/>
    </source>
</evidence>
<dbReference type="Gene3D" id="3.90.1750.10">
    <property type="entry name" value="Hect, E3 ligase catalytic domains"/>
    <property type="match status" value="1"/>
</dbReference>
<evidence type="ECO:0000256" key="2">
    <source>
        <dbReference type="ARBA" id="ARBA00004906"/>
    </source>
</evidence>
<name>A0ABD2VRC7_9HYME</name>
<dbReference type="CDD" id="cd00078">
    <property type="entry name" value="HECTc"/>
    <property type="match status" value="1"/>
</dbReference>
<evidence type="ECO:0000259" key="15">
    <source>
        <dbReference type="PROSITE" id="PS50237"/>
    </source>
</evidence>
<dbReference type="PROSITE" id="PS50237">
    <property type="entry name" value="HECT"/>
    <property type="match status" value="1"/>
</dbReference>
<dbReference type="InterPro" id="IPR044611">
    <property type="entry name" value="E3A/B/C-like"/>
</dbReference>
<evidence type="ECO:0000256" key="12">
    <source>
        <dbReference type="ARBA" id="ARBA00081642"/>
    </source>
</evidence>
<feature type="region of interest" description="Disordered" evidence="14">
    <location>
        <begin position="1"/>
        <end position="23"/>
    </location>
</feature>
<dbReference type="EC" id="2.3.2.26" evidence="3"/>
<keyword evidence="17" id="KW-1185">Reference proteome</keyword>
<accession>A0ABD2VRC7</accession>
<comment type="subunit">
    <text evidence="9">Interacts with 26S proteasomes. Interacts (via the HECT domain) with UBE2D1 and, less efficiently, with UBE2L3.</text>
</comment>
<dbReference type="SMART" id="SM00119">
    <property type="entry name" value="HECTc"/>
    <property type="match status" value="1"/>
</dbReference>
<dbReference type="EMBL" id="JBJJXI010000197">
    <property type="protein sequence ID" value="KAL3383407.1"/>
    <property type="molecule type" value="Genomic_DNA"/>
</dbReference>
<evidence type="ECO:0000256" key="9">
    <source>
        <dbReference type="ARBA" id="ARBA00063372"/>
    </source>
</evidence>
<dbReference type="PANTHER" id="PTHR45700">
    <property type="entry name" value="UBIQUITIN-PROTEIN LIGASE E3C"/>
    <property type="match status" value="1"/>
</dbReference>
<dbReference type="InterPro" id="IPR000569">
    <property type="entry name" value="HECT_dom"/>
</dbReference>
<keyword evidence="4" id="KW-1017">Isopeptide bond</keyword>
<evidence type="ECO:0000256" key="5">
    <source>
        <dbReference type="ARBA" id="ARBA00022679"/>
    </source>
</evidence>
<evidence type="ECO:0000256" key="7">
    <source>
        <dbReference type="ARBA" id="ARBA00022843"/>
    </source>
</evidence>
<evidence type="ECO:0000256" key="4">
    <source>
        <dbReference type="ARBA" id="ARBA00022499"/>
    </source>
</evidence>
<dbReference type="PROSITE" id="PS50096">
    <property type="entry name" value="IQ"/>
    <property type="match status" value="1"/>
</dbReference>
<evidence type="ECO:0000256" key="11">
    <source>
        <dbReference type="ARBA" id="ARBA00077269"/>
    </source>
</evidence>
<feature type="compositionally biased region" description="Acidic residues" evidence="14">
    <location>
        <begin position="359"/>
        <end position="371"/>
    </location>
</feature>
<feature type="compositionally biased region" description="Basic and acidic residues" evidence="14">
    <location>
        <begin position="346"/>
        <end position="358"/>
    </location>
</feature>
<keyword evidence="7" id="KW-0832">Ubl conjugation</keyword>
<keyword evidence="6 13" id="KW-0833">Ubl conjugation pathway</keyword>
<evidence type="ECO:0000256" key="10">
    <source>
        <dbReference type="ARBA" id="ARBA00067506"/>
    </source>
</evidence>
<keyword evidence="5" id="KW-0808">Transferase</keyword>
<dbReference type="FunFam" id="3.90.1750.10:FF:000014">
    <property type="entry name" value="Putative Ubiquitin-protein ligase E3C"/>
    <property type="match status" value="1"/>
</dbReference>
<dbReference type="Gene3D" id="3.30.2410.10">
    <property type="entry name" value="Hect, E3 ligase catalytic domain"/>
    <property type="match status" value="1"/>
</dbReference>
<reference evidence="16 17" key="1">
    <citation type="journal article" date="2024" name="bioRxiv">
        <title>A reference genome for Trichogramma kaykai: A tiny desert-dwelling parasitoid wasp with competing sex-ratio distorters.</title>
        <authorList>
            <person name="Culotta J."/>
            <person name="Lindsey A.R."/>
        </authorList>
    </citation>
    <scope>NUCLEOTIDE SEQUENCE [LARGE SCALE GENOMIC DNA]</scope>
    <source>
        <strain evidence="16 17">KSX58</strain>
    </source>
</reference>
<protein>
    <recommendedName>
        <fullName evidence="10">Ubiquitin-protein ligase E3C</fullName>
        <ecNumber evidence="3">2.3.2.26</ecNumber>
    </recommendedName>
    <alternativeName>
        <fullName evidence="11">HECT-type ubiquitin transferase E3C</fullName>
    </alternativeName>
    <alternativeName>
        <fullName evidence="12">RTA-associated ubiquitin ligase</fullName>
    </alternativeName>
</protein>
<feature type="active site" description="Glycyl thioester intermediate" evidence="13">
    <location>
        <position position="1032"/>
    </location>
</feature>